<comment type="caution">
    <text evidence="4">The sequence shown here is derived from an EMBL/GenBank/DDBJ whole genome shotgun (WGS) entry which is preliminary data.</text>
</comment>
<evidence type="ECO:0000313" key="5">
    <source>
        <dbReference type="Proteomes" id="UP001283361"/>
    </source>
</evidence>
<dbReference type="InterPro" id="IPR036179">
    <property type="entry name" value="Ig-like_dom_sf"/>
</dbReference>
<dbReference type="Proteomes" id="UP001283361">
    <property type="component" value="Unassembled WGS sequence"/>
</dbReference>
<keyword evidence="2" id="KW-1133">Transmembrane helix</keyword>
<dbReference type="PANTHER" id="PTHR45889">
    <property type="entry name" value="IG-LIKE DOMAIN-CONTAINING PROTEIN"/>
    <property type="match status" value="1"/>
</dbReference>
<dbReference type="PANTHER" id="PTHR45889:SF8">
    <property type="entry name" value="IG-LIKE DOMAIN-CONTAINING PROTEIN"/>
    <property type="match status" value="1"/>
</dbReference>
<feature type="compositionally biased region" description="Low complexity" evidence="1">
    <location>
        <begin position="510"/>
        <end position="519"/>
    </location>
</feature>
<keyword evidence="2" id="KW-0812">Transmembrane</keyword>
<keyword evidence="5" id="KW-1185">Reference proteome</keyword>
<reference evidence="4" key="1">
    <citation type="journal article" date="2023" name="G3 (Bethesda)">
        <title>A reference genome for the long-term kleptoplast-retaining sea slug Elysia crispata morphotype clarki.</title>
        <authorList>
            <person name="Eastman K.E."/>
            <person name="Pendleton A.L."/>
            <person name="Shaikh M.A."/>
            <person name="Suttiyut T."/>
            <person name="Ogas R."/>
            <person name="Tomko P."/>
            <person name="Gavelis G."/>
            <person name="Widhalm J.R."/>
            <person name="Wisecaver J.H."/>
        </authorList>
    </citation>
    <scope>NUCLEOTIDE SEQUENCE</scope>
    <source>
        <strain evidence="4">ECLA1</strain>
    </source>
</reference>
<evidence type="ECO:0000256" key="2">
    <source>
        <dbReference type="SAM" id="Phobius"/>
    </source>
</evidence>
<dbReference type="AlphaFoldDB" id="A0AAE1AB91"/>
<proteinExistence type="predicted"/>
<organism evidence="4 5">
    <name type="scientific">Elysia crispata</name>
    <name type="common">lettuce slug</name>
    <dbReference type="NCBI Taxonomy" id="231223"/>
    <lineage>
        <taxon>Eukaryota</taxon>
        <taxon>Metazoa</taxon>
        <taxon>Spiralia</taxon>
        <taxon>Lophotrochozoa</taxon>
        <taxon>Mollusca</taxon>
        <taxon>Gastropoda</taxon>
        <taxon>Heterobranchia</taxon>
        <taxon>Euthyneura</taxon>
        <taxon>Panpulmonata</taxon>
        <taxon>Sacoglossa</taxon>
        <taxon>Placobranchoidea</taxon>
        <taxon>Plakobranchidae</taxon>
        <taxon>Elysia</taxon>
    </lineage>
</organism>
<dbReference type="EMBL" id="JAWDGP010002257">
    <property type="protein sequence ID" value="KAK3784398.1"/>
    <property type="molecule type" value="Genomic_DNA"/>
</dbReference>
<feature type="non-terminal residue" evidence="4">
    <location>
        <position position="1"/>
    </location>
</feature>
<keyword evidence="2" id="KW-0472">Membrane</keyword>
<protein>
    <recommendedName>
        <fullName evidence="3">Ig-like domain-containing protein</fullName>
    </recommendedName>
</protein>
<evidence type="ECO:0000256" key="1">
    <source>
        <dbReference type="SAM" id="MobiDB-lite"/>
    </source>
</evidence>
<dbReference type="SUPFAM" id="SSF48726">
    <property type="entry name" value="Immunoglobulin"/>
    <property type="match status" value="2"/>
</dbReference>
<sequence>AERQQRFRGFHTSQVRDRFHFRGRLLAPPESPSCTVREDTESGDIKSVNVSCSTSKVYPKARCRFYRTKNGGNSVNIITNPVYSHTETGGTPVYYRSQCSVRVPVQELGEGTHSFTGYIYPDVTGGSTKVTGTPADKTVTLSFSQASHSCLPEAVQGYFLKESTTCTCSLRSDGHPRGMAQWFKGSQLIGCSGILVATRDMSNPVQTYTCEAVSDLGQRVGSTLTAKFAYAPEVTFTLDPAQTTLSKGDNLELKCSGQGNPDPTLTLTTKGTTDDLTNVQTTELTHTLILSCMDTGVYVCSGQNSQGTNRTEISIGVRCPQQLSPLFNSKPQVDAAIRETAKFGIEIYGFPEPRTLTLERTNDDTTLTYSPRHSVEYKAGVAPFGVVNVTIFDLVEADYTNYTLTVDNGVGNALVYTFYLNEVDASAHVGSVVNKEDSLNISSIVIGVIAVIIITCLVVVIIFLVKKIRESNPQSLKNDDYLVPLEMSTITSHVSTSVPPRPRQYETIDDIPSTTDTTPVSASLPPRSRQYETIDDIPAITNTTPVSASIPPRPRQSETIDDIPSNTPGSAKLPQGTAQYETIDNMAITSGTYNSTSRQDVEPLNVYQELETNHLTYGDLGSCGPYSNVPGQHGENLGNPAINCANVDISSLNGNSQNEKVSKQAYQNVEMK</sequence>
<accession>A0AAE1AB91</accession>
<dbReference type="Gene3D" id="2.60.40.10">
    <property type="entry name" value="Immunoglobulins"/>
    <property type="match status" value="1"/>
</dbReference>
<evidence type="ECO:0000313" key="4">
    <source>
        <dbReference type="EMBL" id="KAK3784398.1"/>
    </source>
</evidence>
<name>A0AAE1AB91_9GAST</name>
<evidence type="ECO:0000259" key="3">
    <source>
        <dbReference type="PROSITE" id="PS50835"/>
    </source>
</evidence>
<dbReference type="InterPro" id="IPR013783">
    <property type="entry name" value="Ig-like_fold"/>
</dbReference>
<dbReference type="InterPro" id="IPR007110">
    <property type="entry name" value="Ig-like_dom"/>
</dbReference>
<gene>
    <name evidence="4" type="ORF">RRG08_054923</name>
</gene>
<feature type="region of interest" description="Disordered" evidence="1">
    <location>
        <begin position="493"/>
        <end position="575"/>
    </location>
</feature>
<dbReference type="PROSITE" id="PS50835">
    <property type="entry name" value="IG_LIKE"/>
    <property type="match status" value="1"/>
</dbReference>
<feature type="domain" description="Ig-like" evidence="3">
    <location>
        <begin position="232"/>
        <end position="316"/>
    </location>
</feature>
<dbReference type="Pfam" id="PF13895">
    <property type="entry name" value="Ig_2"/>
    <property type="match status" value="1"/>
</dbReference>
<feature type="transmembrane region" description="Helical" evidence="2">
    <location>
        <begin position="444"/>
        <end position="465"/>
    </location>
</feature>